<accession>A0A1G9D2E0</accession>
<sequence length="147" mass="15504">MRLFFIAIAVTFGALAPTQAGINMKLRNFVGDPVLAATISFAVGTLTLIAYSFLAKTPIPAFEATLKGPWWMWTGGLMGAFFVAAAVIVAPVLGAGTMMCWMVAGQMAASIFLDHFGLIGYAVREASPMRIAGVVLVVTGAVLIEKF</sequence>
<feature type="transmembrane region" description="Helical" evidence="1">
    <location>
        <begin position="36"/>
        <end position="54"/>
    </location>
</feature>
<evidence type="ECO:0000313" key="3">
    <source>
        <dbReference type="Proteomes" id="UP000199053"/>
    </source>
</evidence>
<dbReference type="PANTHER" id="PTHR34821">
    <property type="entry name" value="INNER MEMBRANE PROTEIN YDCZ"/>
    <property type="match status" value="1"/>
</dbReference>
<dbReference type="EMBL" id="FNGA01000001">
    <property type="protein sequence ID" value="SDK57864.1"/>
    <property type="molecule type" value="Genomic_DNA"/>
</dbReference>
<reference evidence="3" key="1">
    <citation type="submission" date="2016-10" db="EMBL/GenBank/DDBJ databases">
        <authorList>
            <person name="Varghese N."/>
            <person name="Submissions S."/>
        </authorList>
    </citation>
    <scope>NUCLEOTIDE SEQUENCE [LARGE SCALE GENOMIC DNA]</scope>
    <source>
        <strain evidence="3">DSM 16995</strain>
    </source>
</reference>
<dbReference type="RefSeq" id="WP_092158563.1">
    <property type="nucleotide sequence ID" value="NZ_FNGA01000001.1"/>
</dbReference>
<dbReference type="GO" id="GO:0005886">
    <property type="term" value="C:plasma membrane"/>
    <property type="evidence" value="ECO:0007669"/>
    <property type="project" value="TreeGrafter"/>
</dbReference>
<protein>
    <submittedName>
        <fullName evidence="2">Transporter family-2 protein</fullName>
    </submittedName>
</protein>
<keyword evidence="1" id="KW-0812">Transmembrane</keyword>
<gene>
    <name evidence="2" type="ORF">SAMN05660337_0876</name>
</gene>
<evidence type="ECO:0000256" key="1">
    <source>
        <dbReference type="SAM" id="Phobius"/>
    </source>
</evidence>
<feature type="transmembrane region" description="Helical" evidence="1">
    <location>
        <begin position="75"/>
        <end position="95"/>
    </location>
</feature>
<dbReference type="AlphaFoldDB" id="A0A1G9D2E0"/>
<keyword evidence="1" id="KW-1133">Transmembrane helix</keyword>
<dbReference type="STRING" id="246191.SAMN05660337_0876"/>
<dbReference type="PANTHER" id="PTHR34821:SF2">
    <property type="entry name" value="INNER MEMBRANE PROTEIN YDCZ"/>
    <property type="match status" value="1"/>
</dbReference>
<organism evidence="2 3">
    <name type="scientific">Maridesulfovibrio ferrireducens</name>
    <dbReference type="NCBI Taxonomy" id="246191"/>
    <lineage>
        <taxon>Bacteria</taxon>
        <taxon>Pseudomonadati</taxon>
        <taxon>Thermodesulfobacteriota</taxon>
        <taxon>Desulfovibrionia</taxon>
        <taxon>Desulfovibrionales</taxon>
        <taxon>Desulfovibrionaceae</taxon>
        <taxon>Maridesulfovibrio</taxon>
    </lineage>
</organism>
<dbReference type="InterPro" id="IPR006750">
    <property type="entry name" value="YdcZ"/>
</dbReference>
<proteinExistence type="predicted"/>
<name>A0A1G9D2E0_9BACT</name>
<dbReference type="Proteomes" id="UP000199053">
    <property type="component" value="Unassembled WGS sequence"/>
</dbReference>
<dbReference type="OrthoDB" id="9097160at2"/>
<dbReference type="Pfam" id="PF04657">
    <property type="entry name" value="DMT_YdcZ"/>
    <property type="match status" value="1"/>
</dbReference>
<evidence type="ECO:0000313" key="2">
    <source>
        <dbReference type="EMBL" id="SDK57864.1"/>
    </source>
</evidence>
<keyword evidence="1" id="KW-0472">Membrane</keyword>
<keyword evidence="3" id="KW-1185">Reference proteome</keyword>